<proteinExistence type="predicted"/>
<feature type="region of interest" description="Disordered" evidence="1">
    <location>
        <begin position="488"/>
        <end position="528"/>
    </location>
</feature>
<evidence type="ECO:0000313" key="3">
    <source>
        <dbReference type="Proteomes" id="UP000223968"/>
    </source>
</evidence>
<keyword evidence="3" id="KW-1185">Reference proteome</keyword>
<comment type="caution">
    <text evidence="2">The sequence shown here is derived from an EMBL/GenBank/DDBJ whole genome shotgun (WGS) entry which is preliminary data.</text>
</comment>
<feature type="compositionally biased region" description="Basic and acidic residues" evidence="1">
    <location>
        <begin position="493"/>
        <end position="513"/>
    </location>
</feature>
<gene>
    <name evidence="2" type="ORF">AJ79_03152</name>
</gene>
<organism evidence="2 3">
    <name type="scientific">Helicocarpus griseus UAMH5409</name>
    <dbReference type="NCBI Taxonomy" id="1447875"/>
    <lineage>
        <taxon>Eukaryota</taxon>
        <taxon>Fungi</taxon>
        <taxon>Dikarya</taxon>
        <taxon>Ascomycota</taxon>
        <taxon>Pezizomycotina</taxon>
        <taxon>Eurotiomycetes</taxon>
        <taxon>Eurotiomycetidae</taxon>
        <taxon>Onygenales</taxon>
        <taxon>Ajellomycetaceae</taxon>
        <taxon>Helicocarpus</taxon>
    </lineage>
</organism>
<dbReference type="Proteomes" id="UP000223968">
    <property type="component" value="Unassembled WGS sequence"/>
</dbReference>
<evidence type="ECO:0000256" key="1">
    <source>
        <dbReference type="SAM" id="MobiDB-lite"/>
    </source>
</evidence>
<dbReference type="OrthoDB" id="4207273at2759"/>
<accession>A0A2B7XZ80</accession>
<evidence type="ECO:0000313" key="2">
    <source>
        <dbReference type="EMBL" id="PGH14330.1"/>
    </source>
</evidence>
<reference evidence="2 3" key="1">
    <citation type="submission" date="2017-10" db="EMBL/GenBank/DDBJ databases">
        <title>Comparative genomics in systemic dimorphic fungi from Ajellomycetaceae.</title>
        <authorList>
            <person name="Munoz J.F."/>
            <person name="Mcewen J.G."/>
            <person name="Clay O.K."/>
            <person name="Cuomo C.A."/>
        </authorList>
    </citation>
    <scope>NUCLEOTIDE SEQUENCE [LARGE SCALE GENOMIC DNA]</scope>
    <source>
        <strain evidence="2 3">UAMH5409</strain>
    </source>
</reference>
<sequence length="557" mass="63212">MVRALLHLVSNTCNLRSPTKFDLLRNGKLRPYISERLFASACRQGHILDRQFNFERTSQYGYSYKPQCETPLKPNQLRDIWHGEFPANFSGEVIHLKTSLNQYKRLDRIFLNSTAKSSKHVNLTFNVGLSVTSIRKGQTFVHGSTVNNVALDIRRYLPEQKFAIRTDNRILKYNLRHSPDVQVISKDTSAKSYPLPLLAVEIGVSRPSLELTESAKEMMEKCPALKVAIIIDIKERPQYENPLNKPNNAVAVRRASGNFSDPDRAIENVQLENPGDPFSPLWLYGARWVGELIAHVQVWTREAGSGKAISEHGPVPFYGRNAVDPQLGVNLRDFIPLDNEKHDKPLSCGTSILQLNNHVLLSPHRIQMWHLNHAKSVFCPELNKGKICVDNSRVSINNVGGLRIVTPDALGSSDADTLQRIMKLKFLSENRCYRCHTPPSVPNDCGDRRDSMDSKDRLELEHYMERSASWEEAKKNVTDWFEAMEETPGSAIYKHENKTSGEQTEHSTEKPRDSSSNTKDYASEVESKSHCVHYDGTALMSDSYWDNNSESPQWVPT</sequence>
<name>A0A2B7XZ80_9EURO</name>
<dbReference type="AlphaFoldDB" id="A0A2B7XZ80"/>
<protein>
    <submittedName>
        <fullName evidence="2">Uncharacterized protein</fullName>
    </submittedName>
</protein>
<dbReference type="EMBL" id="PDNB01000036">
    <property type="protein sequence ID" value="PGH14330.1"/>
    <property type="molecule type" value="Genomic_DNA"/>
</dbReference>